<dbReference type="AlphaFoldDB" id="A0A2A2K8V5"/>
<protein>
    <submittedName>
        <fullName evidence="2">Uncharacterized protein</fullName>
    </submittedName>
</protein>
<accession>A0A2A2K8V5</accession>
<evidence type="ECO:0000313" key="3">
    <source>
        <dbReference type="Proteomes" id="UP000218231"/>
    </source>
</evidence>
<feature type="compositionally biased region" description="Low complexity" evidence="1">
    <location>
        <begin position="308"/>
        <end position="336"/>
    </location>
</feature>
<reference evidence="2 3" key="1">
    <citation type="journal article" date="2017" name="Curr. Biol.">
        <title>Genome architecture and evolution of a unichromosomal asexual nematode.</title>
        <authorList>
            <person name="Fradin H."/>
            <person name="Zegar C."/>
            <person name="Gutwein M."/>
            <person name="Lucas J."/>
            <person name="Kovtun M."/>
            <person name="Corcoran D."/>
            <person name="Baugh L.R."/>
            <person name="Kiontke K."/>
            <person name="Gunsalus K."/>
            <person name="Fitch D.H."/>
            <person name="Piano F."/>
        </authorList>
    </citation>
    <scope>NUCLEOTIDE SEQUENCE [LARGE SCALE GENOMIC DNA]</scope>
    <source>
        <strain evidence="2">PF1309</strain>
    </source>
</reference>
<dbReference type="Proteomes" id="UP000218231">
    <property type="component" value="Unassembled WGS sequence"/>
</dbReference>
<name>A0A2A2K8V5_9BILA</name>
<evidence type="ECO:0000256" key="1">
    <source>
        <dbReference type="SAM" id="MobiDB-lite"/>
    </source>
</evidence>
<sequence>MPATTAAAATRATIRPPPASSFFFADAEPVRTDLATDRLAAGFDGAAAAGATARAAAATAIRYLATMMVPSLFGEHPVPPVPEPVEIACIAHIGRVPRLQRRRMEGEGEQPLPLVAYRDSHGGQRLLDRHILRRQRDSLQQPASRRDAATVRHPPQRRIQPGPASACAPIVDRPSATTSRRIATASVSLATGWSTRQTSPTPRSAKRACAAGSARIAVTDRCRASSGADQSNSSSTSTNTRNRVPKLSGQRISVSTVGAGGRYGGMVPRRTGQLAACSIPSCTAAGRRSVNRWSPKINAPPISLARLRASRSAKPAPSSGAPSSPASASMLSNASSPPVPSACGRAKHSATCPAGAGASAMSIRSPATAADVSVASRRDSKRSIARSSASAA</sequence>
<feature type="region of interest" description="Disordered" evidence="1">
    <location>
        <begin position="308"/>
        <end position="392"/>
    </location>
</feature>
<comment type="caution">
    <text evidence="2">The sequence shown here is derived from an EMBL/GenBank/DDBJ whole genome shotgun (WGS) entry which is preliminary data.</text>
</comment>
<feature type="compositionally biased region" description="Low complexity" evidence="1">
    <location>
        <begin position="231"/>
        <end position="242"/>
    </location>
</feature>
<feature type="region of interest" description="Disordered" evidence="1">
    <location>
        <begin position="135"/>
        <end position="181"/>
    </location>
</feature>
<organism evidence="2 3">
    <name type="scientific">Diploscapter pachys</name>
    <dbReference type="NCBI Taxonomy" id="2018661"/>
    <lineage>
        <taxon>Eukaryota</taxon>
        <taxon>Metazoa</taxon>
        <taxon>Ecdysozoa</taxon>
        <taxon>Nematoda</taxon>
        <taxon>Chromadorea</taxon>
        <taxon>Rhabditida</taxon>
        <taxon>Rhabditina</taxon>
        <taxon>Rhabditomorpha</taxon>
        <taxon>Rhabditoidea</taxon>
        <taxon>Rhabditidae</taxon>
        <taxon>Diploscapter</taxon>
    </lineage>
</organism>
<keyword evidence="3" id="KW-1185">Reference proteome</keyword>
<feature type="region of interest" description="Disordered" evidence="1">
    <location>
        <begin position="221"/>
        <end position="249"/>
    </location>
</feature>
<evidence type="ECO:0000313" key="2">
    <source>
        <dbReference type="EMBL" id="PAV70335.1"/>
    </source>
</evidence>
<proteinExistence type="predicted"/>
<dbReference type="EMBL" id="LIAE01009290">
    <property type="protein sequence ID" value="PAV70335.1"/>
    <property type="molecule type" value="Genomic_DNA"/>
</dbReference>
<gene>
    <name evidence="2" type="ORF">WR25_25239</name>
</gene>